<organism evidence="2 3">
    <name type="scientific">Hydra vulgaris</name>
    <name type="common">Hydra</name>
    <name type="synonym">Hydra attenuata</name>
    <dbReference type="NCBI Taxonomy" id="6087"/>
    <lineage>
        <taxon>Eukaryota</taxon>
        <taxon>Metazoa</taxon>
        <taxon>Cnidaria</taxon>
        <taxon>Hydrozoa</taxon>
        <taxon>Hydroidolina</taxon>
        <taxon>Anthoathecata</taxon>
        <taxon>Aplanulata</taxon>
        <taxon>Hydridae</taxon>
        <taxon>Hydra</taxon>
    </lineage>
</organism>
<dbReference type="PANTHER" id="PTHR33064:SF37">
    <property type="entry name" value="RIBONUCLEASE H"/>
    <property type="match status" value="1"/>
</dbReference>
<name>A0ABM4DHB8_HYDVU</name>
<evidence type="ECO:0000313" key="3">
    <source>
        <dbReference type="RefSeq" id="XP_065673864.1"/>
    </source>
</evidence>
<reference evidence="3" key="1">
    <citation type="submission" date="2025-08" db="UniProtKB">
        <authorList>
            <consortium name="RefSeq"/>
        </authorList>
    </citation>
    <scope>IDENTIFICATION</scope>
</reference>
<dbReference type="SUPFAM" id="SSF56672">
    <property type="entry name" value="DNA/RNA polymerases"/>
    <property type="match status" value="1"/>
</dbReference>
<dbReference type="InterPro" id="IPR021109">
    <property type="entry name" value="Peptidase_aspartic_dom_sf"/>
</dbReference>
<feature type="domain" description="Reverse transcriptase/retrotransposon-derived protein RNase H-like" evidence="1">
    <location>
        <begin position="314"/>
        <end position="374"/>
    </location>
</feature>
<accession>A0ABM4DHB8</accession>
<dbReference type="SUPFAM" id="SSF50630">
    <property type="entry name" value="Acid proteases"/>
    <property type="match status" value="1"/>
</dbReference>
<dbReference type="InterPro" id="IPR051320">
    <property type="entry name" value="Viral_Replic_Matur_Polypro"/>
</dbReference>
<dbReference type="Pfam" id="PF17919">
    <property type="entry name" value="RT_RNaseH_2"/>
    <property type="match status" value="1"/>
</dbReference>
<dbReference type="InterPro" id="IPR043502">
    <property type="entry name" value="DNA/RNA_pol_sf"/>
</dbReference>
<dbReference type="Gene3D" id="2.40.70.10">
    <property type="entry name" value="Acid Proteases"/>
    <property type="match status" value="1"/>
</dbReference>
<dbReference type="Proteomes" id="UP001652625">
    <property type="component" value="Chromosome 14"/>
</dbReference>
<sequence>MYSHTEYSNVATINKHSECITELASISTKLNGMAKIRALLDTGSSDTFINKSLCDSKHNILPSNKRVSMADLSLSCQLIGKVSTNFTLFGMKYFNINFLFIPNSCEQIILSRDCLQLHKSLYTNCGGKKGSLKICSLNSITMKASILFPFLSPECKPIASPSRRYNAEDKALIEQETKKLLELDIIEPSNSPWRSQIVVTRNERHKKRMIIDYSQTINCFTLIDAYPLPNINELVNFIAKYSLFRTIDLIIAYLQIPLLETSMKAMSMFNEEKSILSTSCITFQGFIIKSGSFSPDPDCLKSLIEIPATTDNASLRQALALQAIDESISFEAETDASDFAIAASLNEAERPVAFFSRKLSPTEKKYSSVEKKLMLLSNHFEN</sequence>
<dbReference type="Gene3D" id="3.10.10.10">
    <property type="entry name" value="HIV Type 1 Reverse Transcriptase, subunit A, domain 1"/>
    <property type="match status" value="1"/>
</dbReference>
<evidence type="ECO:0000313" key="2">
    <source>
        <dbReference type="Proteomes" id="UP001652625"/>
    </source>
</evidence>
<evidence type="ECO:0000259" key="1">
    <source>
        <dbReference type="Pfam" id="PF17919"/>
    </source>
</evidence>
<dbReference type="PANTHER" id="PTHR33064">
    <property type="entry name" value="POL PROTEIN"/>
    <property type="match status" value="1"/>
</dbReference>
<dbReference type="RefSeq" id="XP_065673864.1">
    <property type="nucleotide sequence ID" value="XM_065817792.1"/>
</dbReference>
<keyword evidence="2" id="KW-1185">Reference proteome</keyword>
<dbReference type="InterPro" id="IPR041577">
    <property type="entry name" value="RT_RNaseH_2"/>
</dbReference>
<dbReference type="GeneID" id="136090818"/>
<protein>
    <submittedName>
        <fullName evidence="3">Uncharacterized protein LOC136090818</fullName>
    </submittedName>
</protein>
<dbReference type="CDD" id="cd00303">
    <property type="entry name" value="retropepsin_like"/>
    <property type="match status" value="1"/>
</dbReference>
<gene>
    <name evidence="3" type="primary">LOC136090818</name>
</gene>
<proteinExistence type="predicted"/>